<evidence type="ECO:0000313" key="2">
    <source>
        <dbReference type="Proteomes" id="UP000886822"/>
    </source>
</evidence>
<accession>A0A9D1U563</accession>
<dbReference type="AlphaFoldDB" id="A0A9D1U563"/>
<sequence>MTITEEPGRLAIVEADRLMASLHYFTLTDTQWVLEQIFVRPGQPVGLAVELLKRFTKAATAAQVTVKLLDPYAKSYFVAHPEPDLLAAHQLPVSGTTAVQPIALNIDHTEEE</sequence>
<reference evidence="1" key="1">
    <citation type="journal article" date="2021" name="PeerJ">
        <title>Extensive microbial diversity within the chicken gut microbiome revealed by metagenomics and culture.</title>
        <authorList>
            <person name="Gilroy R."/>
            <person name="Ravi A."/>
            <person name="Getino M."/>
            <person name="Pursley I."/>
            <person name="Horton D.L."/>
            <person name="Alikhan N.F."/>
            <person name="Baker D."/>
            <person name="Gharbi K."/>
            <person name="Hall N."/>
            <person name="Watson M."/>
            <person name="Adriaenssens E.M."/>
            <person name="Foster-Nyarko E."/>
            <person name="Jarju S."/>
            <person name="Secka A."/>
            <person name="Antonio M."/>
            <person name="Oren A."/>
            <person name="Chaudhuri R.R."/>
            <person name="La Ragione R."/>
            <person name="Hildebrand F."/>
            <person name="Pallen M.J."/>
        </authorList>
    </citation>
    <scope>NUCLEOTIDE SEQUENCE</scope>
    <source>
        <strain evidence="1">CHK173-259</strain>
    </source>
</reference>
<dbReference type="EMBL" id="DXGJ01000004">
    <property type="protein sequence ID" value="HIW71084.1"/>
    <property type="molecule type" value="Genomic_DNA"/>
</dbReference>
<dbReference type="InterPro" id="IPR016181">
    <property type="entry name" value="Acyl_CoA_acyltransferase"/>
</dbReference>
<reference evidence="1" key="2">
    <citation type="submission" date="2021-04" db="EMBL/GenBank/DDBJ databases">
        <authorList>
            <person name="Gilroy R."/>
        </authorList>
    </citation>
    <scope>NUCLEOTIDE SEQUENCE</scope>
    <source>
        <strain evidence="1">CHK173-259</strain>
    </source>
</reference>
<organism evidence="1 2">
    <name type="scientific">Candidatus Levilactobacillus faecigallinarum</name>
    <dbReference type="NCBI Taxonomy" id="2838638"/>
    <lineage>
        <taxon>Bacteria</taxon>
        <taxon>Bacillati</taxon>
        <taxon>Bacillota</taxon>
        <taxon>Bacilli</taxon>
        <taxon>Lactobacillales</taxon>
        <taxon>Lactobacillaceae</taxon>
        <taxon>Levilactobacillus</taxon>
    </lineage>
</organism>
<dbReference type="SUPFAM" id="SSF55729">
    <property type="entry name" value="Acyl-CoA N-acyltransferases (Nat)"/>
    <property type="match status" value="1"/>
</dbReference>
<evidence type="ECO:0000313" key="1">
    <source>
        <dbReference type="EMBL" id="HIW71084.1"/>
    </source>
</evidence>
<comment type="caution">
    <text evidence="1">The sequence shown here is derived from an EMBL/GenBank/DDBJ whole genome shotgun (WGS) entry which is preliminary data.</text>
</comment>
<dbReference type="Gene3D" id="3.40.630.30">
    <property type="match status" value="1"/>
</dbReference>
<dbReference type="Proteomes" id="UP000886822">
    <property type="component" value="Unassembled WGS sequence"/>
</dbReference>
<gene>
    <name evidence="1" type="ORF">H9875_00510</name>
</gene>
<protein>
    <submittedName>
        <fullName evidence="1">Acetyltransferase</fullName>
    </submittedName>
</protein>
<proteinExistence type="predicted"/>
<name>A0A9D1U563_9LACO</name>